<feature type="region of interest" description="Disordered" evidence="2">
    <location>
        <begin position="1"/>
        <end position="39"/>
    </location>
</feature>
<keyword evidence="1" id="KW-0175">Coiled coil</keyword>
<dbReference type="SUPFAM" id="SSF56219">
    <property type="entry name" value="DNase I-like"/>
    <property type="match status" value="1"/>
</dbReference>
<accession>A0A4Y9YRN6</accession>
<dbReference type="CDD" id="cd09276">
    <property type="entry name" value="Rnase_HI_RT_non_LTR"/>
    <property type="match status" value="1"/>
</dbReference>
<dbReference type="InterPro" id="IPR002156">
    <property type="entry name" value="RNaseH_domain"/>
</dbReference>
<evidence type="ECO:0000256" key="1">
    <source>
        <dbReference type="SAM" id="Coils"/>
    </source>
</evidence>
<feature type="compositionally biased region" description="Basic and acidic residues" evidence="2">
    <location>
        <begin position="1688"/>
        <end position="1705"/>
    </location>
</feature>
<dbReference type="InterPro" id="IPR005135">
    <property type="entry name" value="Endo/exonuclease/phosphatase"/>
</dbReference>
<feature type="region of interest" description="Disordered" evidence="2">
    <location>
        <begin position="525"/>
        <end position="602"/>
    </location>
</feature>
<dbReference type="GO" id="GO:0004523">
    <property type="term" value="F:RNA-DNA hybrid ribonuclease activity"/>
    <property type="evidence" value="ECO:0007669"/>
    <property type="project" value="InterPro"/>
</dbReference>
<evidence type="ECO:0000313" key="6">
    <source>
        <dbReference type="Proteomes" id="UP000298390"/>
    </source>
</evidence>
<feature type="domain" description="RNase H type-1" evidence="4">
    <location>
        <begin position="1563"/>
        <end position="1705"/>
    </location>
</feature>
<dbReference type="InterPro" id="IPR000477">
    <property type="entry name" value="RT_dom"/>
</dbReference>
<evidence type="ECO:0000259" key="3">
    <source>
        <dbReference type="PROSITE" id="PS50878"/>
    </source>
</evidence>
<dbReference type="STRING" id="34475.A0A4Y9YRN6"/>
<dbReference type="CDD" id="cd01650">
    <property type="entry name" value="RT_nLTR_like"/>
    <property type="match status" value="1"/>
</dbReference>
<dbReference type="SUPFAM" id="SSF53098">
    <property type="entry name" value="Ribonuclease H-like"/>
    <property type="match status" value="1"/>
</dbReference>
<evidence type="ECO:0000313" key="5">
    <source>
        <dbReference type="EMBL" id="TFY64440.1"/>
    </source>
</evidence>
<sequence>MADNGKRTTPKTADRAQSAKPPAPRPSAVSTRSNSSALNDRLTVQPFDNEQALDFLAKYSFVPDNVEPNTETLANGLLMLAHRSNSAIVTEGLRAFATYARNITVTDISSKIRESLDGMLATAHEEQRQRLDDLTERCEQASIEMFGSANRVQNEVSKLSKTVEEVSRLHASLGESVEKASATILSAQDQVAHVEHRPIEPAMRAEGPSEPRRESYAAAVTQTLPTSHASTLATQTLRAKQVLVDGINLNVADGVTLNERDLLEKAKVAIDLMREHGATAPDGVQIKSARIIPNGGVVYEMESPESARWLRRLTVAERFAASMGGENVVVRERSYPVVVEFVPVQCDLTDAFALTDYEKTSNVEPGTITRAKWIKPEARRTEHQSVAHAIISFNHPQAANKAIRHGMIMRGKKVYARKPDQEPHRCHRCQKFDANHNAKNCTAPHVCGTCGTSHDSRDCTVSDPHNFHCVNCDVNGHATWSRQCPYYEDVRRRKVARSKESMYRYYPVEDDPSSWELVHEAPMAKPNLNPTHPPMYQRHGYSEQRDDDRWRMTDRRGRHTNERNTYRRNESRPRARNNPNVIPIARPSQSGRAARSRDAQASARKSLNELRLLSINCNKSLDGQLALLGNLSSASPPYDLILIQEPCLPHTNGLRLTRATPDWRVIYPACHHDTEQRTRSVILVNRRIATDAWTSIPTNNPDVTAISLDTSLGKIHVINVYNDQTHHDTIRMLTQLTAKLNREQPDNVALHTLWIGDFNRHHPLWDEPRNAHLFEDRYLDAAQPLLDALSDHDMEMLLPAGAPTLQASNSKNFTRPDNVFGTQELRNAVVSCSVKADLRPPLTDHFPIELHLDLSIPATTTQAKHNFRMTDWDTFRQTLEHELTRRSIPDTPVLSIVDFDKRLQDITNAIQQTVQQEVPETKPSKYAKRWWTKDLEKRRTTVQRLNRQSYTLRESPSHPVHTEYKAARNRYIDAIRATKKEHWETWLESASSQTVWTIGRYIQMGATDGGQARIPDLKKPDGTGTVSGNVEKSKILYDAFFPPECPPPDIPPDHQHPPPPLPHPHCADLLVPVLGPLYRATFELRYFPAVWKEAKTVVLRKPGRDDYQLPGSYRPIALMNCMGKILSACVIESLKYELETRGILPNTHFGGRPGRSATDALMQLVTTVRDAWRDGLKASTLFLDVKAAFPSASPEQLFHDMREMGIPEDLVDWYRRKMDGRTTVLLFDDYQSETFVLRRGINQGDADSGDLYIIYNSPLLKHEIVRVTSSGFIDDVGVTAVGKTFRRTHQLLRKYMEDKRTGGALRWSTTRHSAFEMHKLALLNHDPTGDDEGPPLRLSNQVIPASTSTKYLGLIIDRRLRWKEQTARALAKGTTWLNLFRRIAKPTQGVAFRYMKQLYLSVLVPRMLYAAEVWLTPTYDIPGKSRRHGSVGAVQRLSRVQRQAALLITGAMRTTATDTLDAHANLLPFDLLVDRVTIQAATRLLTLPTSHPLYNRVQNARTVPVTHHRSPLHEITQALRFDRCRNVEQIQATRQPPGWRPAHETEIAADKDAAEDSDREWQQRNIPAVYTDGSEIDGGVGASAVLYIPGDPQPRVLRYYLGTAKRHTVYEGEIVGIIMGIELLIRLATHLLDETSCAADNTPCLRASQTRSRQPGHYLLDALHQAVDRFCTTHPNAKLTLRWVPGHRGVDGNERADEEAKKAARGDSSPLDDLPEYLRMPLPASISAIRRHLLDQIKTAASQRWKESPRHAALSRIDPDMPSRKFTKLIAPLPRRHASLLIQLRTGHAPLNHHLHRIRRSDTDRCPACDERRETVRHYLLECPEYTPQRDWLRREIGRRAGSLRHLLSKPETIRPLFRFIHATGRFANTFGELDLPRNANGTDDPT</sequence>
<name>A0A4Y9YRN6_9APHY</name>
<feature type="domain" description="Reverse transcriptase" evidence="3">
    <location>
        <begin position="1080"/>
        <end position="1356"/>
    </location>
</feature>
<dbReference type="InterPro" id="IPR012337">
    <property type="entry name" value="RNaseH-like_sf"/>
</dbReference>
<feature type="coiled-coil region" evidence="1">
    <location>
        <begin position="124"/>
        <end position="169"/>
    </location>
</feature>
<dbReference type="PANTHER" id="PTHR33481:SF1">
    <property type="entry name" value="ENDONUCLEASE_EXONUCLEASE_PHOSPHATASE DOMAIN-CONTAINING PROTEIN-RELATED"/>
    <property type="match status" value="1"/>
</dbReference>
<dbReference type="InterPro" id="IPR036397">
    <property type="entry name" value="RNaseH_sf"/>
</dbReference>
<comment type="caution">
    <text evidence="5">The sequence shown here is derived from an EMBL/GenBank/DDBJ whole genome shotgun (WGS) entry which is preliminary data.</text>
</comment>
<dbReference type="PROSITE" id="PS50879">
    <property type="entry name" value="RNASE_H_1"/>
    <property type="match status" value="1"/>
</dbReference>
<evidence type="ECO:0000256" key="2">
    <source>
        <dbReference type="SAM" id="MobiDB-lite"/>
    </source>
</evidence>
<dbReference type="EMBL" id="SEKV01000098">
    <property type="protein sequence ID" value="TFY64440.1"/>
    <property type="molecule type" value="Genomic_DNA"/>
</dbReference>
<proteinExistence type="predicted"/>
<dbReference type="Pfam" id="PF00075">
    <property type="entry name" value="RNase_H"/>
    <property type="match status" value="1"/>
</dbReference>
<dbReference type="InterPro" id="IPR036691">
    <property type="entry name" value="Endo/exonu/phosph_ase_sf"/>
</dbReference>
<dbReference type="Gene3D" id="3.30.420.10">
    <property type="entry name" value="Ribonuclease H-like superfamily/Ribonuclease H"/>
    <property type="match status" value="1"/>
</dbReference>
<feature type="compositionally biased region" description="Polar residues" evidence="2">
    <location>
        <begin position="28"/>
        <end position="38"/>
    </location>
</feature>
<dbReference type="Proteomes" id="UP000298390">
    <property type="component" value="Unassembled WGS sequence"/>
</dbReference>
<organism evidence="5 6">
    <name type="scientific">Rhodofomes roseus</name>
    <dbReference type="NCBI Taxonomy" id="34475"/>
    <lineage>
        <taxon>Eukaryota</taxon>
        <taxon>Fungi</taxon>
        <taxon>Dikarya</taxon>
        <taxon>Basidiomycota</taxon>
        <taxon>Agaricomycotina</taxon>
        <taxon>Agaricomycetes</taxon>
        <taxon>Polyporales</taxon>
        <taxon>Rhodofomes</taxon>
    </lineage>
</organism>
<dbReference type="SUPFAM" id="SSF56672">
    <property type="entry name" value="DNA/RNA polymerases"/>
    <property type="match status" value="1"/>
</dbReference>
<dbReference type="Gene3D" id="3.60.10.10">
    <property type="entry name" value="Endonuclease/exonuclease/phosphatase"/>
    <property type="match status" value="1"/>
</dbReference>
<dbReference type="Pfam" id="PF14529">
    <property type="entry name" value="Exo_endo_phos_2"/>
    <property type="match status" value="1"/>
</dbReference>
<reference evidence="5 6" key="1">
    <citation type="submission" date="2019-01" db="EMBL/GenBank/DDBJ databases">
        <title>Genome sequencing of the rare red list fungi Fomitopsis rosea.</title>
        <authorList>
            <person name="Buettner E."/>
            <person name="Kellner H."/>
        </authorList>
    </citation>
    <scope>NUCLEOTIDE SEQUENCE [LARGE SCALE GENOMIC DNA]</scope>
    <source>
        <strain evidence="5 6">DSM 105464</strain>
    </source>
</reference>
<dbReference type="GO" id="GO:0003676">
    <property type="term" value="F:nucleic acid binding"/>
    <property type="evidence" value="ECO:0007669"/>
    <property type="project" value="InterPro"/>
</dbReference>
<evidence type="ECO:0000259" key="4">
    <source>
        <dbReference type="PROSITE" id="PS50879"/>
    </source>
</evidence>
<gene>
    <name evidence="5" type="ORF">EVJ58_g2614</name>
</gene>
<dbReference type="PROSITE" id="PS50878">
    <property type="entry name" value="RT_POL"/>
    <property type="match status" value="1"/>
</dbReference>
<feature type="compositionally biased region" description="Low complexity" evidence="2">
    <location>
        <begin position="588"/>
        <end position="602"/>
    </location>
</feature>
<dbReference type="InterPro" id="IPR043502">
    <property type="entry name" value="DNA/RNA_pol_sf"/>
</dbReference>
<dbReference type="Pfam" id="PF00078">
    <property type="entry name" value="RVT_1"/>
    <property type="match status" value="1"/>
</dbReference>
<feature type="compositionally biased region" description="Basic and acidic residues" evidence="2">
    <location>
        <begin position="540"/>
        <end position="573"/>
    </location>
</feature>
<dbReference type="PANTHER" id="PTHR33481">
    <property type="entry name" value="REVERSE TRANSCRIPTASE"/>
    <property type="match status" value="1"/>
</dbReference>
<feature type="region of interest" description="Disordered" evidence="2">
    <location>
        <begin position="1688"/>
        <end position="1714"/>
    </location>
</feature>
<protein>
    <submittedName>
        <fullName evidence="5">Uncharacterized protein</fullName>
    </submittedName>
</protein>